<dbReference type="EMBL" id="BQKY01000014">
    <property type="protein sequence ID" value="GJN93501.1"/>
    <property type="molecule type" value="Genomic_DNA"/>
</dbReference>
<feature type="compositionally biased region" description="Basic and acidic residues" evidence="1">
    <location>
        <begin position="527"/>
        <end position="541"/>
    </location>
</feature>
<evidence type="ECO:0000313" key="4">
    <source>
        <dbReference type="Proteomes" id="UP001342314"/>
    </source>
</evidence>
<feature type="region of interest" description="Disordered" evidence="1">
    <location>
        <begin position="310"/>
        <end position="386"/>
    </location>
</feature>
<feature type="transmembrane region" description="Helical" evidence="2">
    <location>
        <begin position="488"/>
        <end position="508"/>
    </location>
</feature>
<feature type="transmembrane region" description="Helical" evidence="2">
    <location>
        <begin position="144"/>
        <end position="163"/>
    </location>
</feature>
<dbReference type="InterPro" id="IPR026505">
    <property type="entry name" value="Solute_c_fam_35_mem_F3/F4"/>
</dbReference>
<protein>
    <recommendedName>
        <fullName evidence="5">EamA domain-containing protein</fullName>
    </recommendedName>
</protein>
<feature type="compositionally biased region" description="Polar residues" evidence="1">
    <location>
        <begin position="375"/>
        <end position="386"/>
    </location>
</feature>
<dbReference type="AlphaFoldDB" id="A0AAV5GMJ2"/>
<feature type="transmembrane region" description="Helical" evidence="2">
    <location>
        <begin position="461"/>
        <end position="482"/>
    </location>
</feature>
<dbReference type="PANTHER" id="PTHR19346">
    <property type="entry name" value="SUGAR PHOSPHATE TRANSPORTER DOMAIN-CONTAINING PROTEIN"/>
    <property type="match status" value="1"/>
</dbReference>
<keyword evidence="4" id="KW-1185">Reference proteome</keyword>
<accession>A0AAV5GMJ2</accession>
<reference evidence="3 4" key="1">
    <citation type="submission" date="2021-12" db="EMBL/GenBank/DDBJ databases">
        <title>High titer production of polyol ester of fatty acids by Rhodotorula paludigena BS15 towards product separation-free biomass refinery.</title>
        <authorList>
            <person name="Mano J."/>
            <person name="Ono H."/>
            <person name="Tanaka T."/>
            <person name="Naito K."/>
            <person name="Sushida H."/>
            <person name="Ike M."/>
            <person name="Tokuyasu K."/>
            <person name="Kitaoka M."/>
        </authorList>
    </citation>
    <scope>NUCLEOTIDE SEQUENCE [LARGE SCALE GENOMIC DNA]</scope>
    <source>
        <strain evidence="3 4">BS15</strain>
    </source>
</reference>
<comment type="caution">
    <text evidence="3">The sequence shown here is derived from an EMBL/GenBank/DDBJ whole genome shotgun (WGS) entry which is preliminary data.</text>
</comment>
<feature type="transmembrane region" description="Helical" evidence="2">
    <location>
        <begin position="200"/>
        <end position="219"/>
    </location>
</feature>
<feature type="region of interest" description="Disordered" evidence="1">
    <location>
        <begin position="515"/>
        <end position="541"/>
    </location>
</feature>
<dbReference type="Proteomes" id="UP001342314">
    <property type="component" value="Unassembled WGS sequence"/>
</dbReference>
<evidence type="ECO:0000256" key="2">
    <source>
        <dbReference type="SAM" id="Phobius"/>
    </source>
</evidence>
<feature type="transmembrane region" description="Helical" evidence="2">
    <location>
        <begin position="169"/>
        <end position="188"/>
    </location>
</feature>
<evidence type="ECO:0000256" key="1">
    <source>
        <dbReference type="SAM" id="MobiDB-lite"/>
    </source>
</evidence>
<dbReference type="PANTHER" id="PTHR19346:SF4">
    <property type="entry name" value="SUGAR PHOSPHATE TRANSPORTER DOMAIN-CONTAINING PROTEIN"/>
    <property type="match status" value="1"/>
</dbReference>
<feature type="region of interest" description="Disordered" evidence="1">
    <location>
        <begin position="275"/>
        <end position="296"/>
    </location>
</feature>
<proteinExistence type="predicted"/>
<evidence type="ECO:0008006" key="5">
    <source>
        <dbReference type="Google" id="ProtNLM"/>
    </source>
</evidence>
<gene>
    <name evidence="3" type="ORF">Rhopal_006558-T1</name>
</gene>
<feature type="transmembrane region" description="Helical" evidence="2">
    <location>
        <begin position="433"/>
        <end position="454"/>
    </location>
</feature>
<keyword evidence="2" id="KW-1133">Transmembrane helix</keyword>
<keyword evidence="2" id="KW-0812">Transmembrane</keyword>
<feature type="transmembrane region" description="Helical" evidence="2">
    <location>
        <begin position="392"/>
        <end position="413"/>
    </location>
</feature>
<organism evidence="3 4">
    <name type="scientific">Rhodotorula paludigena</name>
    <dbReference type="NCBI Taxonomy" id="86838"/>
    <lineage>
        <taxon>Eukaryota</taxon>
        <taxon>Fungi</taxon>
        <taxon>Dikarya</taxon>
        <taxon>Basidiomycota</taxon>
        <taxon>Pucciniomycotina</taxon>
        <taxon>Microbotryomycetes</taxon>
        <taxon>Sporidiobolales</taxon>
        <taxon>Sporidiobolaceae</taxon>
        <taxon>Rhodotorula</taxon>
    </lineage>
</organism>
<sequence length="541" mass="57607">MPALDRRTTGTAGLLVVVLFAYTIQTQLTSYVQHSLGYRKPFFLFYLTHSGYLALLPAHVLALKLGGSSLRTAFRGLREILAHHFRAPSLLDHDGLPTSPKLSRSDGGAYRVSAPVRLAQLVLPRSWAVELEEDWVARLARKTLILTVFISAPALSWYAAVPLTSMTDITAIYNVFAFWAYLLSLYYLPSAHPESPLVRYVNLFAVVLAVGGVFVIAYGDATGGDEEAQNRLVGNCLTLFASIVYAGYEVWYKLHIALPEPSYDTPLDQIEHRSAQRRVPSPLAAANDHDEADDDDLGAAIDDLDAASTRETSSLLASPADPSLATHMSTPSHGGAPAGSAAGGGSGAASAAQYQHHSRHPSGHLPFTRPDHPSRASSRRSTGPPQASPGQFLLYSNFITSLIGFCTLVLFWVGIPILHVVGWEEFEKPPEGAIGVLVGIIASGVVFNGGFMLLISLLGPVIASVANLLTLLLVSAADALFVPDAPPITRSTLVGGGMIVGAFAGLIWGEVRSRKDEGAGGGGGAEGRGEGKEGRQRTQRV</sequence>
<feature type="compositionally biased region" description="Low complexity" evidence="1">
    <location>
        <begin position="313"/>
        <end position="325"/>
    </location>
</feature>
<feature type="transmembrane region" description="Helical" evidence="2">
    <location>
        <begin position="231"/>
        <end position="248"/>
    </location>
</feature>
<evidence type="ECO:0000313" key="3">
    <source>
        <dbReference type="EMBL" id="GJN93501.1"/>
    </source>
</evidence>
<name>A0AAV5GMJ2_9BASI</name>
<feature type="transmembrane region" description="Helical" evidence="2">
    <location>
        <begin position="42"/>
        <end position="63"/>
    </location>
</feature>
<keyword evidence="2" id="KW-0472">Membrane</keyword>